<organism evidence="1">
    <name type="scientific">Salmonella enterica I</name>
    <dbReference type="NCBI Taxonomy" id="59201"/>
    <lineage>
        <taxon>Bacteria</taxon>
        <taxon>Pseudomonadati</taxon>
        <taxon>Pseudomonadota</taxon>
        <taxon>Gammaproteobacteria</taxon>
        <taxon>Enterobacterales</taxon>
        <taxon>Enterobacteriaceae</taxon>
        <taxon>Salmonella</taxon>
    </lineage>
</organism>
<protein>
    <submittedName>
        <fullName evidence="1">Uncharacterized protein</fullName>
    </submittedName>
</protein>
<sequence>MHTITTLMYLDLTIRNIWAVVCFSIEIVDFMLSRGAVVCFFPGVGIGDIQEKMCHISVSYVGLAYYA</sequence>
<dbReference type="AlphaFoldDB" id="A0A3Y2DNW8"/>
<reference evidence="1" key="1">
    <citation type="submission" date="2019-10" db="EMBL/GenBank/DDBJ databases">
        <authorList>
            <person name="Ashton P.M."/>
            <person name="Dallman T."/>
            <person name="Nair S."/>
            <person name="De Pinna E."/>
            <person name="Peters T."/>
            <person name="Grant K."/>
        </authorList>
    </citation>
    <scope>NUCLEOTIDE SEQUENCE</scope>
    <source>
        <strain evidence="1">821064</strain>
    </source>
</reference>
<evidence type="ECO:0000313" key="1">
    <source>
        <dbReference type="EMBL" id="EDH1146978.1"/>
    </source>
</evidence>
<gene>
    <name evidence="1" type="ORF">GCY10_14965</name>
</gene>
<name>A0A3Y2DNW8_SALET</name>
<accession>A0A3Y2DNW8</accession>
<dbReference type="EMBL" id="AAMGLJ010000012">
    <property type="protein sequence ID" value="EDH1146978.1"/>
    <property type="molecule type" value="Genomic_DNA"/>
</dbReference>
<proteinExistence type="predicted"/>
<comment type="caution">
    <text evidence="1">The sequence shown here is derived from an EMBL/GenBank/DDBJ whole genome shotgun (WGS) entry which is preliminary data.</text>
</comment>